<dbReference type="Proteomes" id="UP000035214">
    <property type="component" value="Unassembled WGS sequence"/>
</dbReference>
<dbReference type="PATRIC" id="fig|1396.428.peg.4583"/>
<dbReference type="AlphaFoldDB" id="A0A0G8EYY9"/>
<reference evidence="1 2" key="1">
    <citation type="submission" date="2015-04" db="EMBL/GenBank/DDBJ databases">
        <title>Draft Genome Sequences of Eight Spore-Forming Food Isolates of Bacillus cereus Genome sequencing.</title>
        <authorList>
            <person name="Krawcyk A.O."/>
            <person name="de Jong A."/>
            <person name="Eijlander R.T."/>
            <person name="Berendsen E.M."/>
            <person name="Holsappel S."/>
            <person name="Wells-Bennik M."/>
            <person name="Kuipers O.P."/>
        </authorList>
    </citation>
    <scope>NUCLEOTIDE SEQUENCE [LARGE SCALE GENOMIC DNA]</scope>
    <source>
        <strain evidence="1 2">B4077</strain>
    </source>
</reference>
<accession>A0A0G8EYY9</accession>
<organism evidence="1 2">
    <name type="scientific">Bacillus cereus</name>
    <dbReference type="NCBI Taxonomy" id="1396"/>
    <lineage>
        <taxon>Bacteria</taxon>
        <taxon>Bacillati</taxon>
        <taxon>Bacillota</taxon>
        <taxon>Bacilli</taxon>
        <taxon>Bacillales</taxon>
        <taxon>Bacillaceae</taxon>
        <taxon>Bacillus</taxon>
        <taxon>Bacillus cereus group</taxon>
    </lineage>
</organism>
<evidence type="ECO:0000313" key="2">
    <source>
        <dbReference type="Proteomes" id="UP000035214"/>
    </source>
</evidence>
<comment type="caution">
    <text evidence="1">The sequence shown here is derived from an EMBL/GenBank/DDBJ whole genome shotgun (WGS) entry which is preliminary data.</text>
</comment>
<evidence type="ECO:0000313" key="1">
    <source>
        <dbReference type="EMBL" id="KLA29425.1"/>
    </source>
</evidence>
<proteinExistence type="predicted"/>
<gene>
    <name evidence="1" type="ORF">B4077_3485</name>
</gene>
<dbReference type="EMBL" id="LCYI01000022">
    <property type="protein sequence ID" value="KLA29425.1"/>
    <property type="molecule type" value="Genomic_DNA"/>
</dbReference>
<evidence type="ECO:0008006" key="3">
    <source>
        <dbReference type="Google" id="ProtNLM"/>
    </source>
</evidence>
<dbReference type="RefSeq" id="WP_046955306.1">
    <property type="nucleotide sequence ID" value="NZ_LCYI01000022.1"/>
</dbReference>
<sequence length="300" mass="33537">MKKVILAGALGIAAFTGSNIPGLDSITASAAVQEFNTTVEGKVIEVQSKYFIIESKELNESVTIYTDFQVNAKPGEYVKVNSNGPLLQNAFTTSLTANSVEHFELAPGNYEQYTVGHVSEISSNELLVTYIDNNGNPEDLRVPLKNTHNFKVNDLVKVESDFWTRSIPPIAVNAKVEKVKTQINDYSTSTESLEKEGTTLKPGMYEKEDGQPNFVIGEITKIDKDYTDYVAVKYPSKNGKNDVVYVDLTQGQQFNIGDMVRVDFHDGSNFHGMDKTTYDHIQKINDKIKQNTNEEQWVWS</sequence>
<protein>
    <recommendedName>
        <fullName evidence="3">ATP synthase subunit A</fullName>
    </recommendedName>
</protein>
<name>A0A0G8EYY9_BACCE</name>